<dbReference type="InterPro" id="IPR014284">
    <property type="entry name" value="RNA_pol_sigma-70_dom"/>
</dbReference>
<dbReference type="Gene3D" id="1.10.1740.10">
    <property type="match status" value="1"/>
</dbReference>
<dbReference type="RefSeq" id="WP_138224296.1">
    <property type="nucleotide sequence ID" value="NZ_CP040396.1"/>
</dbReference>
<dbReference type="InterPro" id="IPR013324">
    <property type="entry name" value="RNA_pol_sigma_r3/r4-like"/>
</dbReference>
<evidence type="ECO:0000259" key="6">
    <source>
        <dbReference type="Pfam" id="PF08281"/>
    </source>
</evidence>
<dbReference type="Gene3D" id="1.10.10.10">
    <property type="entry name" value="Winged helix-like DNA-binding domain superfamily/Winged helix DNA-binding domain"/>
    <property type="match status" value="1"/>
</dbReference>
<dbReference type="GO" id="GO:0006352">
    <property type="term" value="P:DNA-templated transcription initiation"/>
    <property type="evidence" value="ECO:0007669"/>
    <property type="project" value="InterPro"/>
</dbReference>
<evidence type="ECO:0000256" key="1">
    <source>
        <dbReference type="ARBA" id="ARBA00010641"/>
    </source>
</evidence>
<dbReference type="Proteomes" id="UP000300879">
    <property type="component" value="Chromosome"/>
</dbReference>
<gene>
    <name evidence="7" type="ORF">E6C60_0479</name>
</gene>
<evidence type="ECO:0000313" key="8">
    <source>
        <dbReference type="Proteomes" id="UP000300879"/>
    </source>
</evidence>
<dbReference type="PANTHER" id="PTHR43133">
    <property type="entry name" value="RNA POLYMERASE ECF-TYPE SIGMA FACTO"/>
    <property type="match status" value="1"/>
</dbReference>
<keyword evidence="2" id="KW-0805">Transcription regulation</keyword>
<dbReference type="SUPFAM" id="SSF88659">
    <property type="entry name" value="Sigma3 and sigma4 domains of RNA polymerase sigma factors"/>
    <property type="match status" value="1"/>
</dbReference>
<dbReference type="InterPro" id="IPR013325">
    <property type="entry name" value="RNA_pol_sigma_r2"/>
</dbReference>
<proteinExistence type="inferred from homology"/>
<dbReference type="OrthoDB" id="9782703at2"/>
<dbReference type="PANTHER" id="PTHR43133:SF51">
    <property type="entry name" value="RNA POLYMERASE SIGMA FACTOR"/>
    <property type="match status" value="1"/>
</dbReference>
<dbReference type="GO" id="GO:0016987">
    <property type="term" value="F:sigma factor activity"/>
    <property type="evidence" value="ECO:0007669"/>
    <property type="project" value="UniProtKB-KW"/>
</dbReference>
<evidence type="ECO:0000256" key="2">
    <source>
        <dbReference type="ARBA" id="ARBA00023015"/>
    </source>
</evidence>
<dbReference type="SUPFAM" id="SSF88946">
    <property type="entry name" value="Sigma2 domain of RNA polymerase sigma factors"/>
    <property type="match status" value="1"/>
</dbReference>
<reference evidence="7 8" key="1">
    <citation type="submission" date="2019-05" db="EMBL/GenBank/DDBJ databases">
        <authorList>
            <person name="Chen C."/>
        </authorList>
    </citation>
    <scope>NUCLEOTIDE SEQUENCE [LARGE SCALE GENOMIC DNA]</scope>
    <source>
        <strain evidence="7 8">HB172198</strain>
    </source>
</reference>
<evidence type="ECO:0000259" key="5">
    <source>
        <dbReference type="Pfam" id="PF04542"/>
    </source>
</evidence>
<dbReference type="Pfam" id="PF08281">
    <property type="entry name" value="Sigma70_r4_2"/>
    <property type="match status" value="1"/>
</dbReference>
<dbReference type="InterPro" id="IPR039425">
    <property type="entry name" value="RNA_pol_sigma-70-like"/>
</dbReference>
<organism evidence="7 8">
    <name type="scientific">Paenibacillus algicola</name>
    <dbReference type="NCBI Taxonomy" id="2565926"/>
    <lineage>
        <taxon>Bacteria</taxon>
        <taxon>Bacillati</taxon>
        <taxon>Bacillota</taxon>
        <taxon>Bacilli</taxon>
        <taxon>Bacillales</taxon>
        <taxon>Paenibacillaceae</taxon>
        <taxon>Paenibacillus</taxon>
    </lineage>
</organism>
<dbReference type="AlphaFoldDB" id="A0A4P8XFM6"/>
<dbReference type="InterPro" id="IPR007627">
    <property type="entry name" value="RNA_pol_sigma70_r2"/>
</dbReference>
<protein>
    <submittedName>
        <fullName evidence="7">RNA polymerase, sigma-24 subunit, ECF subfamily protein</fullName>
    </submittedName>
</protein>
<keyword evidence="8" id="KW-1185">Reference proteome</keyword>
<dbReference type="GO" id="GO:0003677">
    <property type="term" value="F:DNA binding"/>
    <property type="evidence" value="ECO:0007669"/>
    <property type="project" value="InterPro"/>
</dbReference>
<dbReference type="InterPro" id="IPR036388">
    <property type="entry name" value="WH-like_DNA-bd_sf"/>
</dbReference>
<dbReference type="KEGG" id="palo:E6C60_0479"/>
<evidence type="ECO:0000313" key="7">
    <source>
        <dbReference type="EMBL" id="QCT01202.1"/>
    </source>
</evidence>
<evidence type="ECO:0000256" key="3">
    <source>
        <dbReference type="ARBA" id="ARBA00023082"/>
    </source>
</evidence>
<keyword evidence="3" id="KW-0731">Sigma factor</keyword>
<accession>A0A4P8XFM6</accession>
<dbReference type="Pfam" id="PF04542">
    <property type="entry name" value="Sigma70_r2"/>
    <property type="match status" value="1"/>
</dbReference>
<sequence length="177" mass="20391">MEERTYSDLAGSACLGSETAFAELMSLLRRRLYSIAYSYLRNEEDALKVLQETVERAWTGCGRLRKPELFTPWMIAILIRCCADEQKVRRRGIPSERIYSDNHGKMTSDRDSDLEQRLERMKPKYRHVLMLRYTADLTAADIAAVLKCPEDTVNSRLHQGLKLLQLEVQPGGVFRHA</sequence>
<comment type="similarity">
    <text evidence="1">Belongs to the sigma-70 factor family. ECF subfamily.</text>
</comment>
<name>A0A4P8XFM6_9BACL</name>
<feature type="domain" description="RNA polymerase sigma-70 region 2" evidence="5">
    <location>
        <begin position="27"/>
        <end position="90"/>
    </location>
</feature>
<keyword evidence="4" id="KW-0804">Transcription</keyword>
<dbReference type="InterPro" id="IPR013249">
    <property type="entry name" value="RNA_pol_sigma70_r4_t2"/>
</dbReference>
<evidence type="ECO:0000256" key="4">
    <source>
        <dbReference type="ARBA" id="ARBA00023163"/>
    </source>
</evidence>
<feature type="domain" description="RNA polymerase sigma factor 70 region 4 type 2" evidence="6">
    <location>
        <begin position="114"/>
        <end position="164"/>
    </location>
</feature>
<dbReference type="NCBIfam" id="TIGR02937">
    <property type="entry name" value="sigma70-ECF"/>
    <property type="match status" value="1"/>
</dbReference>
<dbReference type="CDD" id="cd06171">
    <property type="entry name" value="Sigma70_r4"/>
    <property type="match status" value="1"/>
</dbReference>
<dbReference type="EMBL" id="CP040396">
    <property type="protein sequence ID" value="QCT01202.1"/>
    <property type="molecule type" value="Genomic_DNA"/>
</dbReference>